<dbReference type="InterPro" id="IPR016063">
    <property type="entry name" value="TM1410_Glycdase"/>
</dbReference>
<dbReference type="InterPro" id="IPR017853">
    <property type="entry name" value="GH"/>
</dbReference>
<organism evidence="2 3">
    <name type="scientific">Puniceicoccus vermicola</name>
    <dbReference type="NCBI Taxonomy" id="388746"/>
    <lineage>
        <taxon>Bacteria</taxon>
        <taxon>Pseudomonadati</taxon>
        <taxon>Verrucomicrobiota</taxon>
        <taxon>Opitutia</taxon>
        <taxon>Puniceicoccales</taxon>
        <taxon>Puniceicoccaceae</taxon>
        <taxon>Puniceicoccus</taxon>
    </lineage>
</organism>
<accession>A0A7X1B280</accession>
<dbReference type="RefSeq" id="WP_185694914.1">
    <property type="nucleotide sequence ID" value="NZ_JACHVA010000142.1"/>
</dbReference>
<dbReference type="SUPFAM" id="SSF51445">
    <property type="entry name" value="(Trans)glycosidases"/>
    <property type="match status" value="1"/>
</dbReference>
<dbReference type="InterPro" id="IPR013785">
    <property type="entry name" value="Aldolase_TIM"/>
</dbReference>
<dbReference type="NCBIfam" id="TIGR01370">
    <property type="entry name" value="MJ1477/TM1410 family putative glycoside hydrolase"/>
    <property type="match status" value="1"/>
</dbReference>
<evidence type="ECO:0000259" key="1">
    <source>
        <dbReference type="Pfam" id="PF03537"/>
    </source>
</evidence>
<dbReference type="PANTHER" id="PTHR35882:SF2">
    <property type="entry name" value="PELA"/>
    <property type="match status" value="1"/>
</dbReference>
<gene>
    <name evidence="2" type="ORF">H5P30_21175</name>
</gene>
<protein>
    <submittedName>
        <fullName evidence="2">Endo alpha-1,4 polygalactosaminidase</fullName>
    </submittedName>
</protein>
<dbReference type="Proteomes" id="UP000525652">
    <property type="component" value="Unassembled WGS sequence"/>
</dbReference>
<reference evidence="2 3" key="1">
    <citation type="submission" date="2020-07" db="EMBL/GenBank/DDBJ databases">
        <authorList>
            <person name="Feng X."/>
        </authorList>
    </citation>
    <scope>NUCLEOTIDE SEQUENCE [LARGE SCALE GENOMIC DNA]</scope>
    <source>
        <strain evidence="2 3">JCM14086</strain>
    </source>
</reference>
<proteinExistence type="predicted"/>
<evidence type="ECO:0000313" key="3">
    <source>
        <dbReference type="Proteomes" id="UP000525652"/>
    </source>
</evidence>
<sequence>MSVSYPIIALFAVLSLWQVALGAKAPSSFAYILQANSLNNDKADAIAELAHCKRDWIILDLDFSEDMPWNREDLDHIRAGKSGRKMIAYISIGEAEDYRPYWRKEWSRNGELTAAAPSWLGTENPDWEGNYRVNYWDSQWQSIILGSIDSAFEQGFDGVYLDIIDGFESFEESDGEYLDNRINPETKQSYRRDMVDWVKTVADRARAKKSDALIIPQNGSQLLANKDYVDTISAIGIEDLFTDGNKLQPKQHTRMVLEYLKVIFTEQKPVLVIEYPKNAKRQAYVTKQTEAYPITLLITDRDLETLGESEK</sequence>
<dbReference type="PRINTS" id="PR01545">
    <property type="entry name" value="THEMAYE10DUF"/>
</dbReference>
<dbReference type="EMBL" id="JACHVA010000142">
    <property type="protein sequence ID" value="MBC2604300.1"/>
    <property type="molecule type" value="Genomic_DNA"/>
</dbReference>
<dbReference type="Gene3D" id="3.20.20.70">
    <property type="entry name" value="Aldolase class I"/>
    <property type="match status" value="1"/>
</dbReference>
<evidence type="ECO:0000313" key="2">
    <source>
        <dbReference type="EMBL" id="MBC2604300.1"/>
    </source>
</evidence>
<feature type="domain" description="Glycoside-hydrolase family GH114 TIM-barrel" evidence="1">
    <location>
        <begin position="73"/>
        <end position="303"/>
    </location>
</feature>
<dbReference type="Pfam" id="PF03537">
    <property type="entry name" value="Glyco_hydro_114"/>
    <property type="match status" value="1"/>
</dbReference>
<dbReference type="PANTHER" id="PTHR35882">
    <property type="entry name" value="PELA"/>
    <property type="match status" value="1"/>
</dbReference>
<dbReference type="InterPro" id="IPR016062">
    <property type="entry name" value="TM1410-rel"/>
</dbReference>
<comment type="caution">
    <text evidence="2">The sequence shown here is derived from an EMBL/GenBank/DDBJ whole genome shotgun (WGS) entry which is preliminary data.</text>
</comment>
<dbReference type="InterPro" id="IPR004352">
    <property type="entry name" value="GH114_TIM-barrel"/>
</dbReference>
<name>A0A7X1B280_9BACT</name>
<dbReference type="AlphaFoldDB" id="A0A7X1B280"/>
<keyword evidence="3" id="KW-1185">Reference proteome</keyword>